<evidence type="ECO:0000313" key="2">
    <source>
        <dbReference type="Proteomes" id="UP000013909"/>
    </source>
</evidence>
<reference evidence="1 2" key="1">
    <citation type="submission" date="2013-02" db="EMBL/GenBank/DDBJ databases">
        <title>A novel strain isolated from Lonar lake, Maharashtra, India.</title>
        <authorList>
            <person name="Singh A."/>
        </authorList>
    </citation>
    <scope>NUCLEOTIDE SEQUENCE [LARGE SCALE GENOMIC DNA]</scope>
    <source>
        <strain evidence="1 2">AK24</strain>
    </source>
</reference>
<organism evidence="1 2">
    <name type="scientific">Lunatimonas lonarensis</name>
    <dbReference type="NCBI Taxonomy" id="1232681"/>
    <lineage>
        <taxon>Bacteria</taxon>
        <taxon>Pseudomonadati</taxon>
        <taxon>Bacteroidota</taxon>
        <taxon>Cytophagia</taxon>
        <taxon>Cytophagales</taxon>
        <taxon>Cyclobacteriaceae</taxon>
    </lineage>
</organism>
<keyword evidence="2" id="KW-1185">Reference proteome</keyword>
<dbReference type="EMBL" id="AQHR01000110">
    <property type="protein sequence ID" value="EON75156.1"/>
    <property type="molecule type" value="Genomic_DNA"/>
</dbReference>
<name>R7ZM30_9BACT</name>
<accession>R7ZM30</accession>
<dbReference type="Proteomes" id="UP000013909">
    <property type="component" value="Unassembled WGS sequence"/>
</dbReference>
<gene>
    <name evidence="1" type="ORF">ADIS_4327</name>
</gene>
<evidence type="ECO:0000313" key="1">
    <source>
        <dbReference type="EMBL" id="EON75156.1"/>
    </source>
</evidence>
<comment type="caution">
    <text evidence="1">The sequence shown here is derived from an EMBL/GenBank/DDBJ whole genome shotgun (WGS) entry which is preliminary data.</text>
</comment>
<proteinExistence type="predicted"/>
<dbReference type="AlphaFoldDB" id="R7ZM30"/>
<sequence>MPFIGFRWSPLISFLLFPNAVPIGEKLRKGVYKAIHLEENDQSRQ</sequence>
<protein>
    <submittedName>
        <fullName evidence="1">Uncharacterized protein</fullName>
    </submittedName>
</protein>